<dbReference type="RefSeq" id="WP_155033593.1">
    <property type="nucleotide sequence ID" value="NZ_KN323088.1"/>
</dbReference>
<gene>
    <name evidence="1" type="ORF">Y036_2892</name>
</gene>
<comment type="caution">
    <text evidence="1">The sequence shown here is derived from an EMBL/GenBank/DDBJ whole genome shotgun (WGS) entry which is preliminary data.</text>
</comment>
<accession>A0AA40JAG2</accession>
<proteinExistence type="predicted"/>
<protein>
    <submittedName>
        <fullName evidence="1">Uncharacterized protein</fullName>
    </submittedName>
</protein>
<name>A0AA40JAG2_BURPE</name>
<evidence type="ECO:0000313" key="2">
    <source>
        <dbReference type="Proteomes" id="UP000030475"/>
    </source>
</evidence>
<dbReference type="Proteomes" id="UP000030475">
    <property type="component" value="Unassembled WGS sequence"/>
</dbReference>
<reference evidence="1 2" key="1">
    <citation type="submission" date="2014-08" db="EMBL/GenBank/DDBJ databases">
        <authorList>
            <person name="Bunnell A."/>
            <person name="Chain P.S."/>
            <person name="Chertkov O."/>
            <person name="Currie B.J."/>
            <person name="Daligault H.E."/>
            <person name="Davenport K.W."/>
            <person name="Davis C."/>
            <person name="Gleasner C.D."/>
            <person name="Johnson S.L."/>
            <person name="Kaestli M."/>
            <person name="Koren S."/>
            <person name="Kunde Y.A."/>
            <person name="Mayo M."/>
            <person name="McMurry K.K."/>
            <person name="Price E.P."/>
            <person name="Reitenga K.G."/>
            <person name="Robison R."/>
            <person name="Rosovitz M.J."/>
            <person name="Sarovich D.S."/>
            <person name="Teshima H."/>
        </authorList>
    </citation>
    <scope>NUCLEOTIDE SEQUENCE [LARGE SCALE GENOMIC DNA]</scope>
    <source>
        <strain evidence="1 2">MSHR44</strain>
    </source>
</reference>
<dbReference type="EMBL" id="JQIM01000010">
    <property type="protein sequence ID" value="KGX06670.1"/>
    <property type="molecule type" value="Genomic_DNA"/>
</dbReference>
<organism evidence="1 2">
    <name type="scientific">Burkholderia pseudomallei</name>
    <name type="common">Pseudomonas pseudomallei</name>
    <dbReference type="NCBI Taxonomy" id="28450"/>
    <lineage>
        <taxon>Bacteria</taxon>
        <taxon>Pseudomonadati</taxon>
        <taxon>Pseudomonadota</taxon>
        <taxon>Betaproteobacteria</taxon>
        <taxon>Burkholderiales</taxon>
        <taxon>Burkholderiaceae</taxon>
        <taxon>Burkholderia</taxon>
        <taxon>pseudomallei group</taxon>
    </lineage>
</organism>
<evidence type="ECO:0000313" key="1">
    <source>
        <dbReference type="EMBL" id="KGX06670.1"/>
    </source>
</evidence>
<dbReference type="AlphaFoldDB" id="A0AA40JAG2"/>
<sequence length="169" mass="20067">MSTRKRHPMSKKKWDAFFLEYFGCEPFDFFRDAKRLPEIPGMFAIGHMLIEFIDLPEFPNGHVCTAEAALTEFFHRRADWQRDFPYFTGPFSFRREDGQMCIVKVLSKREPKHIRVQQSRSRITIVLPHPRQWIRSGLSWLFEPPCPCGDPKCIPAPWRNTLCRHGWVE</sequence>